<keyword evidence="8" id="KW-1185">Reference proteome</keyword>
<keyword evidence="3" id="KW-1043">Host membrane</keyword>
<dbReference type="RefSeq" id="WP_309650871.1">
    <property type="nucleotide sequence ID" value="NZ_JARWAK010000001.1"/>
</dbReference>
<evidence type="ECO:0000313" key="7">
    <source>
        <dbReference type="EMBL" id="MDR5865274.1"/>
    </source>
</evidence>
<evidence type="ECO:0000256" key="3">
    <source>
        <dbReference type="ARBA" id="ARBA00022870"/>
    </source>
</evidence>
<dbReference type="Pfam" id="PF17537">
    <property type="entry name" value="DUF5455"/>
    <property type="match status" value="1"/>
</dbReference>
<feature type="transmembrane region" description="Helical" evidence="6">
    <location>
        <begin position="6"/>
        <end position="27"/>
    </location>
</feature>
<name>A0ABU1FX62_9GAMM</name>
<evidence type="ECO:0000256" key="2">
    <source>
        <dbReference type="ARBA" id="ARBA00022692"/>
    </source>
</evidence>
<comment type="subcellular location">
    <subcellularLocation>
        <location evidence="1">Host membrane</location>
    </subcellularLocation>
</comment>
<evidence type="ECO:0000313" key="8">
    <source>
        <dbReference type="Proteomes" id="UP001264519"/>
    </source>
</evidence>
<gene>
    <name evidence="7" type="ORF">QC818_00545</name>
</gene>
<feature type="transmembrane region" description="Helical" evidence="6">
    <location>
        <begin position="39"/>
        <end position="62"/>
    </location>
</feature>
<sequence length="116" mass="12796">MALPAIVGIPALVQFLIKILEWIVAKFAARVTTRLATSLAWVTFYLGLVVALAATFSAIIAGISMAMPADLARGISLIKPRNLEACIGAIYAAKVAMWVFQQKKQLMDWEQMRRFI</sequence>
<accession>A0ABU1FX62</accession>
<comment type="caution">
    <text evidence="7">The sequence shown here is derived from an EMBL/GenBank/DDBJ whole genome shotgun (WGS) entry which is preliminary data.</text>
</comment>
<evidence type="ECO:0000256" key="1">
    <source>
        <dbReference type="ARBA" id="ARBA00004551"/>
    </source>
</evidence>
<keyword evidence="5 6" id="KW-0472">Membrane</keyword>
<keyword evidence="4 6" id="KW-1133">Transmembrane helix</keyword>
<dbReference type="Proteomes" id="UP001264519">
    <property type="component" value="Unassembled WGS sequence"/>
</dbReference>
<organism evidence="7 8">
    <name type="scientific">Halomonas koreensis</name>
    <dbReference type="NCBI Taxonomy" id="245385"/>
    <lineage>
        <taxon>Bacteria</taxon>
        <taxon>Pseudomonadati</taxon>
        <taxon>Pseudomonadota</taxon>
        <taxon>Gammaproteobacteria</taxon>
        <taxon>Oceanospirillales</taxon>
        <taxon>Halomonadaceae</taxon>
        <taxon>Halomonas</taxon>
    </lineage>
</organism>
<keyword evidence="2 6" id="KW-0812">Transmembrane</keyword>
<protein>
    <submittedName>
        <fullName evidence="7">DUF5455 family protein</fullName>
    </submittedName>
</protein>
<evidence type="ECO:0000256" key="6">
    <source>
        <dbReference type="SAM" id="Phobius"/>
    </source>
</evidence>
<evidence type="ECO:0000256" key="5">
    <source>
        <dbReference type="ARBA" id="ARBA00023136"/>
    </source>
</evidence>
<reference evidence="7 8" key="1">
    <citation type="submission" date="2023-04" db="EMBL/GenBank/DDBJ databases">
        <title>A long-awaited taxogenomic arrangement of the family Halomonadaceae.</title>
        <authorList>
            <person name="De La Haba R."/>
            <person name="Chuvochina M."/>
            <person name="Wittouck S."/>
            <person name="Arahal D.R."/>
            <person name="Sanchez-Porro C."/>
            <person name="Hugenholtz P."/>
            <person name="Ventosa A."/>
        </authorList>
    </citation>
    <scope>NUCLEOTIDE SEQUENCE [LARGE SCALE GENOMIC DNA]</scope>
    <source>
        <strain evidence="7 8">DSM 23530</strain>
    </source>
</reference>
<dbReference type="InterPro" id="IPR035210">
    <property type="entry name" value="DUF5455"/>
</dbReference>
<feature type="transmembrane region" description="Helical" evidence="6">
    <location>
        <begin position="82"/>
        <end position="100"/>
    </location>
</feature>
<proteinExistence type="predicted"/>
<evidence type="ECO:0000256" key="4">
    <source>
        <dbReference type="ARBA" id="ARBA00022989"/>
    </source>
</evidence>
<dbReference type="EMBL" id="JARWAK010000001">
    <property type="protein sequence ID" value="MDR5865274.1"/>
    <property type="molecule type" value="Genomic_DNA"/>
</dbReference>